<dbReference type="EMBL" id="LYDR01000127">
    <property type="protein sequence ID" value="ODA29656.1"/>
    <property type="molecule type" value="Genomic_DNA"/>
</dbReference>
<feature type="binding site" evidence="9">
    <location>
        <position position="67"/>
    </location>
    <ligand>
        <name>Mg(2+)</name>
        <dbReference type="ChEBI" id="CHEBI:18420"/>
    </ligand>
</feature>
<comment type="function">
    <text evidence="9">Catalyzes a mechanistically unusual reaction, the ATP-dependent insertion of CO2 between the N7 and N8 nitrogen atoms of 7,8-diaminopelargonic acid (DAPA, also called 7,8-diammoniononanoate) to form a ureido ring.</text>
</comment>
<feature type="binding site" evidence="9">
    <location>
        <position position="50"/>
    </location>
    <ligand>
        <name>substrate</name>
    </ligand>
</feature>
<dbReference type="RefSeq" id="WP_068849547.1">
    <property type="nucleotide sequence ID" value="NZ_LYDR01000127.1"/>
</dbReference>
<dbReference type="GO" id="GO:0004141">
    <property type="term" value="F:dethiobiotin synthase activity"/>
    <property type="evidence" value="ECO:0007669"/>
    <property type="project" value="UniProtKB-UniRule"/>
</dbReference>
<keyword evidence="11" id="KW-1185">Reference proteome</keyword>
<dbReference type="STRING" id="1841610.A6X21_08285"/>
<dbReference type="PANTHER" id="PTHR43210:SF2">
    <property type="entry name" value="ATP-DEPENDENT DETHIOBIOTIN SYNTHETASE BIOD 2"/>
    <property type="match status" value="1"/>
</dbReference>
<comment type="caution">
    <text evidence="10">The sequence shown here is derived from an EMBL/GenBank/DDBJ whole genome shotgun (WGS) entry which is preliminary data.</text>
</comment>
<accession>A0A1C3E8V6</accession>
<dbReference type="SUPFAM" id="SSF52540">
    <property type="entry name" value="P-loop containing nucleoside triphosphate hydrolases"/>
    <property type="match status" value="1"/>
</dbReference>
<dbReference type="PANTHER" id="PTHR43210">
    <property type="entry name" value="DETHIOBIOTIN SYNTHETASE"/>
    <property type="match status" value="1"/>
</dbReference>
<evidence type="ECO:0000256" key="2">
    <source>
        <dbReference type="ARBA" id="ARBA00022598"/>
    </source>
</evidence>
<evidence type="ECO:0000313" key="10">
    <source>
        <dbReference type="EMBL" id="ODA29656.1"/>
    </source>
</evidence>
<feature type="binding site" evidence="9">
    <location>
        <position position="67"/>
    </location>
    <ligand>
        <name>ATP</name>
        <dbReference type="ChEBI" id="CHEBI:30616"/>
    </ligand>
</feature>
<dbReference type="GO" id="GO:0005829">
    <property type="term" value="C:cytosol"/>
    <property type="evidence" value="ECO:0007669"/>
    <property type="project" value="TreeGrafter"/>
</dbReference>
<dbReference type="CDD" id="cd03109">
    <property type="entry name" value="DTBS"/>
    <property type="match status" value="1"/>
</dbReference>
<comment type="catalytic activity">
    <reaction evidence="8">
        <text>(7R,8S)-8-amino-7-(carboxyamino)nonanoate + ATP = (4R,5S)-dethiobiotin + ADP + phosphate + H(+)</text>
        <dbReference type="Rhea" id="RHEA:63684"/>
        <dbReference type="ChEBI" id="CHEBI:15378"/>
        <dbReference type="ChEBI" id="CHEBI:30616"/>
        <dbReference type="ChEBI" id="CHEBI:43474"/>
        <dbReference type="ChEBI" id="CHEBI:149470"/>
        <dbReference type="ChEBI" id="CHEBI:149473"/>
        <dbReference type="ChEBI" id="CHEBI:456216"/>
    </reaction>
</comment>
<comment type="subunit">
    <text evidence="9">Homodimer.</text>
</comment>
<evidence type="ECO:0000256" key="7">
    <source>
        <dbReference type="ARBA" id="ARBA00022842"/>
    </source>
</evidence>
<comment type="cofactor">
    <cofactor evidence="9">
        <name>Mg(2+)</name>
        <dbReference type="ChEBI" id="CHEBI:18420"/>
    </cofactor>
</comment>
<proteinExistence type="inferred from homology"/>
<dbReference type="Pfam" id="PF13500">
    <property type="entry name" value="AAA_26"/>
    <property type="match status" value="1"/>
</dbReference>
<name>A0A1C3E8V6_9PLAN</name>
<comment type="catalytic activity">
    <reaction evidence="9">
        <text>(7R,8S)-7,8-diammoniononanoate + CO2 + ATP = (4R,5S)-dethiobiotin + ADP + phosphate + 3 H(+)</text>
        <dbReference type="Rhea" id="RHEA:15805"/>
        <dbReference type="ChEBI" id="CHEBI:15378"/>
        <dbReference type="ChEBI" id="CHEBI:16526"/>
        <dbReference type="ChEBI" id="CHEBI:30616"/>
        <dbReference type="ChEBI" id="CHEBI:43474"/>
        <dbReference type="ChEBI" id="CHEBI:149469"/>
        <dbReference type="ChEBI" id="CHEBI:149473"/>
        <dbReference type="ChEBI" id="CHEBI:456216"/>
        <dbReference type="EC" id="6.3.3.3"/>
    </reaction>
</comment>
<dbReference type="GO" id="GO:0000287">
    <property type="term" value="F:magnesium ion binding"/>
    <property type="evidence" value="ECO:0007669"/>
    <property type="project" value="UniProtKB-UniRule"/>
</dbReference>
<evidence type="ECO:0000256" key="8">
    <source>
        <dbReference type="ARBA" id="ARBA00047386"/>
    </source>
</evidence>
<dbReference type="UniPathway" id="UPA00078">
    <property type="reaction ID" value="UER00161"/>
</dbReference>
<evidence type="ECO:0000313" key="11">
    <source>
        <dbReference type="Proteomes" id="UP000094828"/>
    </source>
</evidence>
<evidence type="ECO:0000256" key="4">
    <source>
        <dbReference type="ARBA" id="ARBA00022741"/>
    </source>
</evidence>
<keyword evidence="1 9" id="KW-0963">Cytoplasm</keyword>
<reference evidence="10 11" key="1">
    <citation type="submission" date="2016-05" db="EMBL/GenBank/DDBJ databases">
        <title>Genomic and physiological characterization of Planctopirus sp. isolated from fresh water lake.</title>
        <authorList>
            <person name="Subhash Y."/>
            <person name="Ramana C."/>
        </authorList>
    </citation>
    <scope>NUCLEOTIDE SEQUENCE [LARGE SCALE GENOMIC DNA]</scope>
    <source>
        <strain evidence="10 11">JC280</strain>
    </source>
</reference>
<keyword evidence="4 9" id="KW-0547">Nucleotide-binding</keyword>
<keyword evidence="6 9" id="KW-0067">ATP-binding</keyword>
<dbReference type="InterPro" id="IPR027417">
    <property type="entry name" value="P-loop_NTPase"/>
</dbReference>
<feature type="binding site" evidence="9">
    <location>
        <begin position="21"/>
        <end position="26"/>
    </location>
    <ligand>
        <name>ATP</name>
        <dbReference type="ChEBI" id="CHEBI:30616"/>
    </ligand>
</feature>
<comment type="similarity">
    <text evidence="9">Belongs to the dethiobiotin synthetase family.</text>
</comment>
<dbReference type="EC" id="6.3.3.3" evidence="9"/>
<dbReference type="Proteomes" id="UP000094828">
    <property type="component" value="Unassembled WGS sequence"/>
</dbReference>
<dbReference type="GO" id="GO:0009102">
    <property type="term" value="P:biotin biosynthetic process"/>
    <property type="evidence" value="ECO:0007669"/>
    <property type="project" value="UniProtKB-UniRule"/>
</dbReference>
<protein>
    <recommendedName>
        <fullName evidence="9">ATP-dependent dethiobiotin synthetase BioD</fullName>
        <ecNumber evidence="9">6.3.3.3</ecNumber>
    </recommendedName>
    <alternativeName>
        <fullName evidence="9">DTB synthetase</fullName>
        <shortName evidence="9">DTBS</shortName>
    </alternativeName>
    <alternativeName>
        <fullName evidence="9">Dethiobiotin synthase</fullName>
    </alternativeName>
</protein>
<feature type="binding site" evidence="9">
    <location>
        <begin position="128"/>
        <end position="131"/>
    </location>
    <ligand>
        <name>ATP</name>
        <dbReference type="ChEBI" id="CHEBI:30616"/>
    </ligand>
</feature>
<feature type="binding site" evidence="9">
    <location>
        <position position="128"/>
    </location>
    <ligand>
        <name>Mg(2+)</name>
        <dbReference type="ChEBI" id="CHEBI:18420"/>
    </ligand>
</feature>
<dbReference type="HAMAP" id="MF_00336">
    <property type="entry name" value="BioD"/>
    <property type="match status" value="1"/>
</dbReference>
<feature type="binding site" evidence="9">
    <location>
        <position position="25"/>
    </location>
    <ligand>
        <name>Mg(2+)</name>
        <dbReference type="ChEBI" id="CHEBI:18420"/>
    </ligand>
</feature>
<evidence type="ECO:0000256" key="6">
    <source>
        <dbReference type="ARBA" id="ARBA00022840"/>
    </source>
</evidence>
<dbReference type="GO" id="GO:0005524">
    <property type="term" value="F:ATP binding"/>
    <property type="evidence" value="ECO:0007669"/>
    <property type="project" value="UniProtKB-UniRule"/>
</dbReference>
<evidence type="ECO:0000256" key="1">
    <source>
        <dbReference type="ARBA" id="ARBA00022490"/>
    </source>
</evidence>
<feature type="active site" evidence="9">
    <location>
        <position position="46"/>
    </location>
</feature>
<dbReference type="AlphaFoldDB" id="A0A1C3E8V6"/>
<comment type="subcellular location">
    <subcellularLocation>
        <location evidence="9">Cytoplasm</location>
    </subcellularLocation>
</comment>
<keyword evidence="2 9" id="KW-0436">Ligase</keyword>
<keyword evidence="7 9" id="KW-0460">Magnesium</keyword>
<sequence length="248" mass="26657">MQLMTSLSKVRGLFVTGTDTDVGKTYVSCRIIEALLSSGHNVGAYKPACSGAMVTSQGSFSLPQWHDVHKLWNATGQRFPKSQVCPQCFLEPLAPPLAAAREGRTVSAEQLRSGVDWWLDRVDLLLVEGAGGIFAPISEQDVVLDLAVDIGFPMLIVARPGLGTINHTLLTIAAIRQRGLPIAGVVMTSALPFAQQSVMENIKEITDRSGVPVLAVIAPDQPWPATIDPAACFSHSPNLRHQELELGQ</sequence>
<dbReference type="NCBIfam" id="TIGR00347">
    <property type="entry name" value="bioD"/>
    <property type="match status" value="1"/>
</dbReference>
<comment type="pathway">
    <text evidence="9">Cofactor biosynthesis; biotin biosynthesis; biotin from 7,8-diaminononanoate: step 1/2.</text>
</comment>
<comment type="caution">
    <text evidence="9">Lacks conserved residue(s) required for the propagation of feature annotation.</text>
</comment>
<evidence type="ECO:0000256" key="3">
    <source>
        <dbReference type="ARBA" id="ARBA00022723"/>
    </source>
</evidence>
<dbReference type="OrthoDB" id="9802097at2"/>
<dbReference type="PIRSF" id="PIRSF006755">
    <property type="entry name" value="DTB_synth"/>
    <property type="match status" value="1"/>
</dbReference>
<organism evidence="10 11">
    <name type="scientific">Planctopirus hydrillae</name>
    <dbReference type="NCBI Taxonomy" id="1841610"/>
    <lineage>
        <taxon>Bacteria</taxon>
        <taxon>Pseudomonadati</taxon>
        <taxon>Planctomycetota</taxon>
        <taxon>Planctomycetia</taxon>
        <taxon>Planctomycetales</taxon>
        <taxon>Planctomycetaceae</taxon>
        <taxon>Planctopirus</taxon>
    </lineage>
</organism>
<gene>
    <name evidence="9" type="primary">bioD</name>
    <name evidence="10" type="ORF">A6X21_08285</name>
</gene>
<evidence type="ECO:0000256" key="9">
    <source>
        <dbReference type="HAMAP-Rule" id="MF_00336"/>
    </source>
</evidence>
<dbReference type="Gene3D" id="3.40.50.300">
    <property type="entry name" value="P-loop containing nucleotide triphosphate hydrolases"/>
    <property type="match status" value="1"/>
</dbReference>
<dbReference type="InterPro" id="IPR004472">
    <property type="entry name" value="DTB_synth_BioD"/>
</dbReference>
<keyword evidence="3 9" id="KW-0479">Metal-binding</keyword>
<keyword evidence="5 9" id="KW-0093">Biotin biosynthesis</keyword>
<evidence type="ECO:0000256" key="5">
    <source>
        <dbReference type="ARBA" id="ARBA00022756"/>
    </source>
</evidence>